<dbReference type="PROSITE" id="PS51406">
    <property type="entry name" value="FIBRINOGEN_C_2"/>
    <property type="match status" value="1"/>
</dbReference>
<dbReference type="AlphaFoldDB" id="A0ABD0PQ70"/>
<dbReference type="Proteomes" id="UP001529510">
    <property type="component" value="Unassembled WGS sequence"/>
</dbReference>
<dbReference type="EMBL" id="JAMKFB020000014">
    <property type="protein sequence ID" value="KAL0175488.1"/>
    <property type="molecule type" value="Genomic_DNA"/>
</dbReference>
<feature type="non-terminal residue" evidence="5">
    <location>
        <position position="1"/>
    </location>
</feature>
<gene>
    <name evidence="5" type="ORF">M9458_027818</name>
</gene>
<keyword evidence="3" id="KW-1015">Disulfide bond</keyword>
<dbReference type="InterPro" id="IPR036056">
    <property type="entry name" value="Fibrinogen-like_C"/>
</dbReference>
<dbReference type="SUPFAM" id="SSF56496">
    <property type="entry name" value="Fibrinogen C-terminal domain-like"/>
    <property type="match status" value="1"/>
</dbReference>
<dbReference type="PANTHER" id="PTHR47221:SF7">
    <property type="entry name" value="FIBRINOGEN BETA CHAIN"/>
    <property type="match status" value="1"/>
</dbReference>
<keyword evidence="6" id="KW-1185">Reference proteome</keyword>
<evidence type="ECO:0000256" key="2">
    <source>
        <dbReference type="ARBA" id="ARBA00022525"/>
    </source>
</evidence>
<accession>A0ABD0PQ70</accession>
<feature type="domain" description="Fibrinogen C-terminal" evidence="4">
    <location>
        <begin position="1"/>
        <end position="53"/>
    </location>
</feature>
<evidence type="ECO:0000259" key="4">
    <source>
        <dbReference type="PROSITE" id="PS51406"/>
    </source>
</evidence>
<dbReference type="InterPro" id="IPR037579">
    <property type="entry name" value="FIB_ANG-like"/>
</dbReference>
<dbReference type="Gene3D" id="4.10.530.10">
    <property type="entry name" value="Gamma-fibrinogen Carboxyl Terminal Fragment, domain 2"/>
    <property type="match status" value="1"/>
</dbReference>
<protein>
    <recommendedName>
        <fullName evidence="4">Fibrinogen C-terminal domain-containing protein</fullName>
    </recommendedName>
</protein>
<name>A0ABD0PQ70_CIRMR</name>
<dbReference type="PANTHER" id="PTHR47221">
    <property type="entry name" value="FIBRINOGEN ALPHA CHAIN"/>
    <property type="match status" value="1"/>
</dbReference>
<evidence type="ECO:0000256" key="3">
    <source>
        <dbReference type="ARBA" id="ARBA00023157"/>
    </source>
</evidence>
<reference evidence="5 6" key="1">
    <citation type="submission" date="2024-05" db="EMBL/GenBank/DDBJ databases">
        <title>Genome sequencing and assembly of Indian major carp, Cirrhinus mrigala (Hamilton, 1822).</title>
        <authorList>
            <person name="Mohindra V."/>
            <person name="Chowdhury L.M."/>
            <person name="Lal K."/>
            <person name="Jena J.K."/>
        </authorList>
    </citation>
    <scope>NUCLEOTIDE SEQUENCE [LARGE SCALE GENOMIC DNA]</scope>
    <source>
        <strain evidence="5">CM1030</strain>
        <tissue evidence="5">Blood</tissue>
    </source>
</reference>
<evidence type="ECO:0000313" key="6">
    <source>
        <dbReference type="Proteomes" id="UP001529510"/>
    </source>
</evidence>
<proteinExistence type="predicted"/>
<sequence length="53" mass="6201">DYLSYHNGMKFSTYDKDQDLYGDNCALKLSLGGFWYNSCSYTNPTGPYLWEKE</sequence>
<dbReference type="InterPro" id="IPR002181">
    <property type="entry name" value="Fibrinogen_a/b/g_C_dom"/>
</dbReference>
<dbReference type="GO" id="GO:0005576">
    <property type="term" value="C:extracellular region"/>
    <property type="evidence" value="ECO:0007669"/>
    <property type="project" value="UniProtKB-SubCell"/>
</dbReference>
<feature type="non-terminal residue" evidence="5">
    <location>
        <position position="53"/>
    </location>
</feature>
<dbReference type="Pfam" id="PF00147">
    <property type="entry name" value="Fibrinogen_C"/>
    <property type="match status" value="1"/>
</dbReference>
<comment type="subcellular location">
    <subcellularLocation>
        <location evidence="1">Secreted</location>
    </subcellularLocation>
</comment>
<evidence type="ECO:0000256" key="1">
    <source>
        <dbReference type="ARBA" id="ARBA00004613"/>
    </source>
</evidence>
<comment type="caution">
    <text evidence="5">The sequence shown here is derived from an EMBL/GenBank/DDBJ whole genome shotgun (WGS) entry which is preliminary data.</text>
</comment>
<keyword evidence="2" id="KW-0964">Secreted</keyword>
<evidence type="ECO:0000313" key="5">
    <source>
        <dbReference type="EMBL" id="KAL0175488.1"/>
    </source>
</evidence>
<organism evidence="5 6">
    <name type="scientific">Cirrhinus mrigala</name>
    <name type="common">Mrigala</name>
    <dbReference type="NCBI Taxonomy" id="683832"/>
    <lineage>
        <taxon>Eukaryota</taxon>
        <taxon>Metazoa</taxon>
        <taxon>Chordata</taxon>
        <taxon>Craniata</taxon>
        <taxon>Vertebrata</taxon>
        <taxon>Euteleostomi</taxon>
        <taxon>Actinopterygii</taxon>
        <taxon>Neopterygii</taxon>
        <taxon>Teleostei</taxon>
        <taxon>Ostariophysi</taxon>
        <taxon>Cypriniformes</taxon>
        <taxon>Cyprinidae</taxon>
        <taxon>Labeoninae</taxon>
        <taxon>Labeonini</taxon>
        <taxon>Cirrhinus</taxon>
    </lineage>
</organism>